<feature type="transmembrane region" description="Helical" evidence="1">
    <location>
        <begin position="151"/>
        <end position="168"/>
    </location>
</feature>
<reference evidence="2 3" key="1">
    <citation type="submission" date="2019-01" db="EMBL/GenBank/DDBJ databases">
        <title>Weissella sp. nov., a novel lactic acid bacterium isolated from animal feces.</title>
        <authorList>
            <person name="Wang L.-T."/>
        </authorList>
    </citation>
    <scope>NUCLEOTIDE SEQUENCE [LARGE SCALE GENOMIC DNA]</scope>
    <source>
        <strain evidence="2 3">8H-2</strain>
    </source>
</reference>
<dbReference type="RefSeq" id="WP_148622223.1">
    <property type="nucleotide sequence ID" value="NZ_SDGZ01000010.1"/>
</dbReference>
<feature type="transmembrane region" description="Helical" evidence="1">
    <location>
        <begin position="90"/>
        <end position="110"/>
    </location>
</feature>
<feature type="transmembrane region" description="Helical" evidence="1">
    <location>
        <begin position="180"/>
        <end position="198"/>
    </location>
</feature>
<protein>
    <recommendedName>
        <fullName evidence="4">Phosphatase PAP2 family protein</fullName>
    </recommendedName>
</protein>
<proteinExistence type="predicted"/>
<name>A0A6C2C7Z3_9LACO</name>
<feature type="transmembrane region" description="Helical" evidence="1">
    <location>
        <begin position="12"/>
        <end position="37"/>
    </location>
</feature>
<accession>A0A6C2C7Z3</accession>
<keyword evidence="1" id="KW-0472">Membrane</keyword>
<keyword evidence="3" id="KW-1185">Reference proteome</keyword>
<sequence>MIIGPDRWRKPLLLLWLIIFLIVAFNIIFPMPVFSIIDNLAFSFQSRLLPHWLLLISTPFSWFATGFGNALLILALVFLLWGFKYKIPATWLLFTNISGWLLISILSLFLHHQVSGGQTVFPNKAIFLSTLLLAYLFNIILPEIKRIRYQLLFQTVCLIFFALILVNQLGKNNAVPSDLLGGWILALIWLTYTEIYYVKYAKEFRRRVIFRNSWY</sequence>
<evidence type="ECO:0000313" key="3">
    <source>
        <dbReference type="Proteomes" id="UP000371977"/>
    </source>
</evidence>
<dbReference type="OrthoDB" id="9789113at2"/>
<evidence type="ECO:0000256" key="1">
    <source>
        <dbReference type="SAM" id="Phobius"/>
    </source>
</evidence>
<keyword evidence="1" id="KW-0812">Transmembrane</keyword>
<feature type="transmembrane region" description="Helical" evidence="1">
    <location>
        <begin position="125"/>
        <end position="144"/>
    </location>
</feature>
<dbReference type="AlphaFoldDB" id="A0A6C2C7Z3"/>
<dbReference type="Proteomes" id="UP000371977">
    <property type="component" value="Unassembled WGS sequence"/>
</dbReference>
<keyword evidence="1" id="KW-1133">Transmembrane helix</keyword>
<organism evidence="2 3">
    <name type="scientific">Weissella muntiaci</name>
    <dbReference type="NCBI Taxonomy" id="2508881"/>
    <lineage>
        <taxon>Bacteria</taxon>
        <taxon>Bacillati</taxon>
        <taxon>Bacillota</taxon>
        <taxon>Bacilli</taxon>
        <taxon>Lactobacillales</taxon>
        <taxon>Lactobacillaceae</taxon>
        <taxon>Weissella</taxon>
    </lineage>
</organism>
<gene>
    <name evidence="2" type="ORF">ESZ50_03555</name>
</gene>
<evidence type="ECO:0000313" key="2">
    <source>
        <dbReference type="EMBL" id="TYC50141.1"/>
    </source>
</evidence>
<comment type="caution">
    <text evidence="2">The sequence shown here is derived from an EMBL/GenBank/DDBJ whole genome shotgun (WGS) entry which is preliminary data.</text>
</comment>
<feature type="transmembrane region" description="Helical" evidence="1">
    <location>
        <begin position="60"/>
        <end position="83"/>
    </location>
</feature>
<evidence type="ECO:0008006" key="4">
    <source>
        <dbReference type="Google" id="ProtNLM"/>
    </source>
</evidence>
<dbReference type="EMBL" id="SDGZ01000010">
    <property type="protein sequence ID" value="TYC50141.1"/>
    <property type="molecule type" value="Genomic_DNA"/>
</dbReference>